<dbReference type="Proteomes" id="UP000186400">
    <property type="component" value="Unassembled WGS sequence"/>
</dbReference>
<feature type="region of interest" description="Disordered" evidence="1">
    <location>
        <begin position="1"/>
        <end position="28"/>
    </location>
</feature>
<keyword evidence="2" id="KW-0472">Membrane</keyword>
<feature type="transmembrane region" description="Helical" evidence="2">
    <location>
        <begin position="118"/>
        <end position="137"/>
    </location>
</feature>
<keyword evidence="2" id="KW-0812">Transmembrane</keyword>
<dbReference type="EMBL" id="FTMS01000009">
    <property type="protein sequence ID" value="SIQ45296.1"/>
    <property type="molecule type" value="Genomic_DNA"/>
</dbReference>
<keyword evidence="2" id="KW-1133">Transmembrane helix</keyword>
<feature type="transmembrane region" description="Helical" evidence="2">
    <location>
        <begin position="300"/>
        <end position="324"/>
    </location>
</feature>
<dbReference type="RefSeq" id="WP_076488745.1">
    <property type="nucleotide sequence ID" value="NZ_FTMS01000009.1"/>
</dbReference>
<protein>
    <recommendedName>
        <fullName evidence="5">Nucleoside recognition</fullName>
    </recommendedName>
</protein>
<evidence type="ECO:0000256" key="1">
    <source>
        <dbReference type="SAM" id="MobiDB-lite"/>
    </source>
</evidence>
<evidence type="ECO:0000256" key="2">
    <source>
        <dbReference type="SAM" id="Phobius"/>
    </source>
</evidence>
<dbReference type="OrthoDB" id="9779080at2"/>
<evidence type="ECO:0000313" key="4">
    <source>
        <dbReference type="Proteomes" id="UP000186400"/>
    </source>
</evidence>
<evidence type="ECO:0000313" key="3">
    <source>
        <dbReference type="EMBL" id="SIQ45296.1"/>
    </source>
</evidence>
<feature type="transmembrane region" description="Helical" evidence="2">
    <location>
        <begin position="205"/>
        <end position="223"/>
    </location>
</feature>
<feature type="transmembrane region" description="Helical" evidence="2">
    <location>
        <begin position="149"/>
        <end position="167"/>
    </location>
</feature>
<sequence>MHSPGRIKTTVNEKSFRNQAGPSSAKESDSWFSTLREGIVLGFRTFTNLATVLVPAGFAVFLLQLSGLLEGLASLLDPLMALAGLPGEATLVVTTGALVTIYPAIGMITSLQFSTAQITVMALMILICHNLFVETAVQARVGSHPVRIVMVRLVTALVVGILAGRFLGLQTEPVRATGAGFSLEFPGWTAAGIALQRWVVDTAGTLAHILWLVVVLMVIQRFLRSSGILPGLARLCEPLVAAFGLPRSTAFLWLAGNTLGLTYGAAIILEERHRGDLGQEEADLVNHHLAVSHSLLEDTLLFVALGASAVVLIIPRLVAAFLVVHLRRFELGRRGFPPPPLSP</sequence>
<evidence type="ECO:0008006" key="5">
    <source>
        <dbReference type="Google" id="ProtNLM"/>
    </source>
</evidence>
<accession>A0A1N6SWQ0</accession>
<feature type="transmembrane region" description="Helical" evidence="2">
    <location>
        <begin position="46"/>
        <end position="69"/>
    </location>
</feature>
<organism evidence="3 4">
    <name type="scientific">Alkalispirochaeta americana</name>
    <dbReference type="NCBI Taxonomy" id="159291"/>
    <lineage>
        <taxon>Bacteria</taxon>
        <taxon>Pseudomonadati</taxon>
        <taxon>Spirochaetota</taxon>
        <taxon>Spirochaetia</taxon>
        <taxon>Spirochaetales</taxon>
        <taxon>Spirochaetaceae</taxon>
        <taxon>Alkalispirochaeta</taxon>
    </lineage>
</organism>
<name>A0A1N6SWQ0_9SPIO</name>
<keyword evidence="4" id="KW-1185">Reference proteome</keyword>
<reference evidence="3 4" key="1">
    <citation type="submission" date="2017-01" db="EMBL/GenBank/DDBJ databases">
        <authorList>
            <person name="Mah S.A."/>
            <person name="Swanson W.J."/>
            <person name="Moy G.W."/>
            <person name="Vacquier V.D."/>
        </authorList>
    </citation>
    <scope>NUCLEOTIDE SEQUENCE [LARGE SCALE GENOMIC DNA]</scope>
    <source>
        <strain evidence="3 4">ASpG1</strain>
    </source>
</reference>
<dbReference type="STRING" id="159291.SAMN05920897_10924"/>
<feature type="transmembrane region" description="Helical" evidence="2">
    <location>
        <begin position="89"/>
        <end position="111"/>
    </location>
</feature>
<proteinExistence type="predicted"/>
<feature type="compositionally biased region" description="Polar residues" evidence="1">
    <location>
        <begin position="9"/>
        <end position="22"/>
    </location>
</feature>
<gene>
    <name evidence="3" type="ORF">SAMN05920897_10924</name>
</gene>
<dbReference type="AlphaFoldDB" id="A0A1N6SWQ0"/>